<dbReference type="OrthoDB" id="692420at2759"/>
<dbReference type="Proteomes" id="UP000095767">
    <property type="component" value="Unassembled WGS sequence"/>
</dbReference>
<comment type="caution">
    <text evidence="1">The sequence shown here is derived from an EMBL/GenBank/DDBJ whole genome shotgun (WGS) entry which is preliminary data.</text>
</comment>
<feature type="non-terminal residue" evidence="1">
    <location>
        <position position="1"/>
    </location>
</feature>
<protein>
    <recommendedName>
        <fullName evidence="3">RNase H type-1 domain-containing protein</fullName>
    </recommendedName>
</protein>
<keyword evidence="2" id="KW-1185">Reference proteome</keyword>
<name>A0A1E5VYY1_9POAL</name>
<gene>
    <name evidence="1" type="ORF">BAE44_0008666</name>
</gene>
<proteinExistence type="predicted"/>
<accession>A0A1E5VYY1</accession>
<dbReference type="STRING" id="888268.A0A1E5VYY1"/>
<reference evidence="1 2" key="1">
    <citation type="submission" date="2016-09" db="EMBL/GenBank/DDBJ databases">
        <title>The draft genome of Dichanthelium oligosanthes: A C3 panicoid grass species.</title>
        <authorList>
            <person name="Studer A.J."/>
            <person name="Schnable J.C."/>
            <person name="Brutnell T.P."/>
        </authorList>
    </citation>
    <scope>NUCLEOTIDE SEQUENCE [LARGE SCALE GENOMIC DNA]</scope>
    <source>
        <strain evidence="2">cv. Kellogg 1175</strain>
        <tissue evidence="1">Leaf</tissue>
    </source>
</reference>
<evidence type="ECO:0000313" key="2">
    <source>
        <dbReference type="Proteomes" id="UP000095767"/>
    </source>
</evidence>
<evidence type="ECO:0000313" key="1">
    <source>
        <dbReference type="EMBL" id="OEL30316.1"/>
    </source>
</evidence>
<evidence type="ECO:0008006" key="3">
    <source>
        <dbReference type="Google" id="ProtNLM"/>
    </source>
</evidence>
<dbReference type="AlphaFoldDB" id="A0A1E5VYY1"/>
<dbReference type="EMBL" id="LWDX02025890">
    <property type="protein sequence ID" value="OEL30316.1"/>
    <property type="molecule type" value="Genomic_DNA"/>
</dbReference>
<sequence>LACKGDLQLPAEWCRRNVVLETDCSSLVSMLGKREGQKSQFKFIIDESHEAGSRLPEWEIVRAKL</sequence>
<organism evidence="1 2">
    <name type="scientific">Dichanthelium oligosanthes</name>
    <dbReference type="NCBI Taxonomy" id="888268"/>
    <lineage>
        <taxon>Eukaryota</taxon>
        <taxon>Viridiplantae</taxon>
        <taxon>Streptophyta</taxon>
        <taxon>Embryophyta</taxon>
        <taxon>Tracheophyta</taxon>
        <taxon>Spermatophyta</taxon>
        <taxon>Magnoliopsida</taxon>
        <taxon>Liliopsida</taxon>
        <taxon>Poales</taxon>
        <taxon>Poaceae</taxon>
        <taxon>PACMAD clade</taxon>
        <taxon>Panicoideae</taxon>
        <taxon>Panicodae</taxon>
        <taxon>Paniceae</taxon>
        <taxon>Dichantheliinae</taxon>
        <taxon>Dichanthelium</taxon>
    </lineage>
</organism>